<dbReference type="RefSeq" id="WP_091046701.1">
    <property type="nucleotide sequence ID" value="NZ_FNGF01000002.1"/>
</dbReference>
<organism evidence="1 2">
    <name type="scientific">Glycomyces sambucus</name>
    <dbReference type="NCBI Taxonomy" id="380244"/>
    <lineage>
        <taxon>Bacteria</taxon>
        <taxon>Bacillati</taxon>
        <taxon>Actinomycetota</taxon>
        <taxon>Actinomycetes</taxon>
        <taxon>Glycomycetales</taxon>
        <taxon>Glycomycetaceae</taxon>
        <taxon>Glycomyces</taxon>
    </lineage>
</organism>
<gene>
    <name evidence="1" type="ORF">SAMN05216298_1914</name>
</gene>
<dbReference type="PANTHER" id="PTHR38436">
    <property type="entry name" value="POLYKETIDE CYCLASE SNOAL-LIKE DOMAIN"/>
    <property type="match status" value="1"/>
</dbReference>
<dbReference type="InterPro" id="IPR009959">
    <property type="entry name" value="Cyclase_SnoaL-like"/>
</dbReference>
<dbReference type="PANTHER" id="PTHR38436:SF1">
    <property type="entry name" value="ESTER CYCLASE"/>
    <property type="match status" value="1"/>
</dbReference>
<dbReference type="Proteomes" id="UP000198662">
    <property type="component" value="Unassembled WGS sequence"/>
</dbReference>
<evidence type="ECO:0000313" key="2">
    <source>
        <dbReference type="Proteomes" id="UP000198662"/>
    </source>
</evidence>
<dbReference type="SUPFAM" id="SSF54427">
    <property type="entry name" value="NTF2-like"/>
    <property type="match status" value="1"/>
</dbReference>
<dbReference type="OrthoDB" id="3624661at2"/>
<evidence type="ECO:0000313" key="1">
    <source>
        <dbReference type="EMBL" id="SDK89787.1"/>
    </source>
</evidence>
<reference evidence="2" key="1">
    <citation type="submission" date="2016-10" db="EMBL/GenBank/DDBJ databases">
        <authorList>
            <person name="Varghese N."/>
            <person name="Submissions S."/>
        </authorList>
    </citation>
    <scope>NUCLEOTIDE SEQUENCE [LARGE SCALE GENOMIC DNA]</scope>
    <source>
        <strain evidence="2">CGMCC 4.3147</strain>
    </source>
</reference>
<dbReference type="Pfam" id="PF07366">
    <property type="entry name" value="SnoaL"/>
    <property type="match status" value="1"/>
</dbReference>
<sequence>MTTETATEANVDLVRRAFDAFNESDLDATLAFLTEDFAINIAGMPYQERGLEAWSRNFRTMHDAFPGIRADVHDIFGAGDKVTVRLTFSGKHTREFLGMAPTGREVEYTSIEIYRIEDGRLAEEWICSDTATLMRQLAGE</sequence>
<dbReference type="EMBL" id="FNGF01000002">
    <property type="protein sequence ID" value="SDK89787.1"/>
    <property type="molecule type" value="Genomic_DNA"/>
</dbReference>
<name>A0A1G9FN35_9ACTN</name>
<dbReference type="InterPro" id="IPR032710">
    <property type="entry name" value="NTF2-like_dom_sf"/>
</dbReference>
<dbReference type="Gene3D" id="3.10.450.50">
    <property type="match status" value="1"/>
</dbReference>
<dbReference type="STRING" id="380244.SAMN05216298_1914"/>
<keyword evidence="2" id="KW-1185">Reference proteome</keyword>
<protein>
    <recommendedName>
        <fullName evidence="3">SnoaL-like polyketide cyclase</fullName>
    </recommendedName>
</protein>
<dbReference type="GO" id="GO:0030638">
    <property type="term" value="P:polyketide metabolic process"/>
    <property type="evidence" value="ECO:0007669"/>
    <property type="project" value="InterPro"/>
</dbReference>
<proteinExistence type="predicted"/>
<evidence type="ECO:0008006" key="3">
    <source>
        <dbReference type="Google" id="ProtNLM"/>
    </source>
</evidence>
<dbReference type="AlphaFoldDB" id="A0A1G9FN35"/>
<accession>A0A1G9FN35</accession>